<accession>A0A089NZR0</accession>
<organism evidence="1 2">
    <name type="scientific">Methylobacterium oryzae CBMB20</name>
    <dbReference type="NCBI Taxonomy" id="693986"/>
    <lineage>
        <taxon>Bacteria</taxon>
        <taxon>Pseudomonadati</taxon>
        <taxon>Pseudomonadota</taxon>
        <taxon>Alphaproteobacteria</taxon>
        <taxon>Hyphomicrobiales</taxon>
        <taxon>Methylobacteriaceae</taxon>
        <taxon>Methylobacterium</taxon>
    </lineage>
</organism>
<evidence type="ECO:0000313" key="1">
    <source>
        <dbReference type="EMBL" id="AIQ93451.1"/>
    </source>
</evidence>
<protein>
    <submittedName>
        <fullName evidence="1">Protein of unassigned function</fullName>
    </submittedName>
</protein>
<reference evidence="1 2" key="1">
    <citation type="journal article" date="2014" name="PLoS ONE">
        <title>Genome Information of Methylobacterium oryzae, a Plant-Probiotic Methylotroph in the Phyllosphere.</title>
        <authorList>
            <person name="Kwak M.J."/>
            <person name="Jeong H."/>
            <person name="Madhaiyan M."/>
            <person name="Lee Y."/>
            <person name="Sa T.M."/>
            <person name="Oh T.K."/>
            <person name="Kim J.F."/>
        </authorList>
    </citation>
    <scope>NUCLEOTIDE SEQUENCE [LARGE SCALE GENOMIC DNA]</scope>
    <source>
        <strain evidence="1 2">CBMB20</strain>
    </source>
</reference>
<dbReference type="KEGG" id="mor:MOC_5696"/>
<keyword evidence="2" id="KW-1185">Reference proteome</keyword>
<name>A0A089NZR0_9HYPH</name>
<evidence type="ECO:0000313" key="2">
    <source>
        <dbReference type="Proteomes" id="UP000029492"/>
    </source>
</evidence>
<dbReference type="EMBL" id="CP003811">
    <property type="protein sequence ID" value="AIQ93451.1"/>
    <property type="molecule type" value="Genomic_DNA"/>
</dbReference>
<dbReference type="Proteomes" id="UP000029492">
    <property type="component" value="Chromosome"/>
</dbReference>
<proteinExistence type="predicted"/>
<dbReference type="AlphaFoldDB" id="A0A089NZR0"/>
<sequence>MARAARKGRGGRSSRFTVWMQFIAGHKFMLRRTQMWSVTAPIQKINF</sequence>
<dbReference type="HOGENOM" id="CLU_3170155_0_0_5"/>
<gene>
    <name evidence="1" type="ORF">MOC_5696</name>
</gene>